<dbReference type="AlphaFoldDB" id="A0A352IU18"/>
<evidence type="ECO:0000313" key="2">
    <source>
        <dbReference type="Proteomes" id="UP000263489"/>
    </source>
</evidence>
<dbReference type="Gene3D" id="3.40.190.10">
    <property type="entry name" value="Periplasmic binding protein-like II"/>
    <property type="match status" value="1"/>
</dbReference>
<protein>
    <submittedName>
        <fullName evidence="1">LysR family transcriptional regulator</fullName>
    </submittedName>
</protein>
<dbReference type="EMBL" id="DNNA01000182">
    <property type="protein sequence ID" value="HBC34951.1"/>
    <property type="molecule type" value="Genomic_DNA"/>
</dbReference>
<reference evidence="1 2" key="1">
    <citation type="journal article" date="2018" name="Nat. Biotechnol.">
        <title>A standardized bacterial taxonomy based on genome phylogeny substantially revises the tree of life.</title>
        <authorList>
            <person name="Parks D.H."/>
            <person name="Chuvochina M."/>
            <person name="Waite D.W."/>
            <person name="Rinke C."/>
            <person name="Skarshewski A."/>
            <person name="Chaumeil P.A."/>
            <person name="Hugenholtz P."/>
        </authorList>
    </citation>
    <scope>NUCLEOTIDE SEQUENCE [LARGE SCALE GENOMIC DNA]</scope>
    <source>
        <strain evidence="1">UBA9380</strain>
    </source>
</reference>
<comment type="caution">
    <text evidence="1">The sequence shown here is derived from an EMBL/GenBank/DDBJ whole genome shotgun (WGS) entry which is preliminary data.</text>
</comment>
<dbReference type="Proteomes" id="UP000263489">
    <property type="component" value="Unassembled WGS sequence"/>
</dbReference>
<evidence type="ECO:0000313" key="1">
    <source>
        <dbReference type="EMBL" id="HBC34951.1"/>
    </source>
</evidence>
<organism evidence="1 2">
    <name type="scientific">Marinobacter adhaerens</name>
    <dbReference type="NCBI Taxonomy" id="1033846"/>
    <lineage>
        <taxon>Bacteria</taxon>
        <taxon>Pseudomonadati</taxon>
        <taxon>Pseudomonadota</taxon>
        <taxon>Gammaproteobacteria</taxon>
        <taxon>Pseudomonadales</taxon>
        <taxon>Marinobacteraceae</taxon>
        <taxon>Marinobacter</taxon>
    </lineage>
</organism>
<name>A0A352IU18_9GAMM</name>
<gene>
    <name evidence="1" type="ORF">DC045_11695</name>
</gene>
<proteinExistence type="predicted"/>
<sequence>AGRGVAALPRWLVEDYGTRIPVRPVQLGETGIPKQIFLGLRERDREVDYLNSFMKLAREVRWN</sequence>
<feature type="non-terminal residue" evidence="1">
    <location>
        <position position="1"/>
    </location>
</feature>
<accession>A0A352IU18</accession>